<accession>A0A0F9N9K2</accession>
<keyword evidence="1" id="KW-0472">Membrane</keyword>
<comment type="caution">
    <text evidence="2">The sequence shown here is derived from an EMBL/GenBank/DDBJ whole genome shotgun (WGS) entry which is preliminary data.</text>
</comment>
<proteinExistence type="predicted"/>
<dbReference type="AlphaFoldDB" id="A0A0F9N9K2"/>
<reference evidence="2" key="1">
    <citation type="journal article" date="2015" name="Nature">
        <title>Complex archaea that bridge the gap between prokaryotes and eukaryotes.</title>
        <authorList>
            <person name="Spang A."/>
            <person name="Saw J.H."/>
            <person name="Jorgensen S.L."/>
            <person name="Zaremba-Niedzwiedzka K."/>
            <person name="Martijn J."/>
            <person name="Lind A.E."/>
            <person name="van Eijk R."/>
            <person name="Schleper C."/>
            <person name="Guy L."/>
            <person name="Ettema T.J."/>
        </authorList>
    </citation>
    <scope>NUCLEOTIDE SEQUENCE</scope>
</reference>
<feature type="transmembrane region" description="Helical" evidence="1">
    <location>
        <begin position="372"/>
        <end position="391"/>
    </location>
</feature>
<name>A0A0F9N9K2_9ZZZZ</name>
<keyword evidence="1" id="KW-0812">Transmembrane</keyword>
<evidence type="ECO:0000256" key="1">
    <source>
        <dbReference type="SAM" id="Phobius"/>
    </source>
</evidence>
<evidence type="ECO:0000313" key="2">
    <source>
        <dbReference type="EMBL" id="KKM85435.1"/>
    </source>
</evidence>
<dbReference type="EMBL" id="LAZR01007411">
    <property type="protein sequence ID" value="KKM85435.1"/>
    <property type="molecule type" value="Genomic_DNA"/>
</dbReference>
<feature type="non-terminal residue" evidence="2">
    <location>
        <position position="1"/>
    </location>
</feature>
<protein>
    <submittedName>
        <fullName evidence="2">Uncharacterized protein</fullName>
    </submittedName>
</protein>
<gene>
    <name evidence="2" type="ORF">LCGC14_1289040</name>
</gene>
<sequence length="411" mass="45781">GLSRAYHHRPAELLLPKTSAPFGVQSIAYYGPLQPADHALLFGFRSWGANEHWRWLIRRNHLLSLYNVRYILAADEQFRRVIESVRIPAGPPPPDGPNLLSESGRAWHGANGQFSEGVMTLRGRALWVPDRISQSVDLAPGQVYRMAVDVRAPEGPGNYISLAYIAHGDPPGAWPDGQPVMRIDTKQITPNWRHFERTFRAGRSAQPIATAAEKPLRWAQGTGVLEILTLSDRPIEVRNVTLRQSAWPAPINLGDRLRPGQRVYVDRTGRTGGLDPIRPGDPRVHIYENALCRPRSFRLAGTVGFDGNERAIEALRFPRGRYDLTRQALLPTQAAPKGPLEFVSDVRAGRSANGLGAIRPPGLGPVRQGRPLPWMNVFYAFIAYGLSILFLRHTMNRTARPDVRESAPSNQ</sequence>
<keyword evidence="1" id="KW-1133">Transmembrane helix</keyword>
<organism evidence="2">
    <name type="scientific">marine sediment metagenome</name>
    <dbReference type="NCBI Taxonomy" id="412755"/>
    <lineage>
        <taxon>unclassified sequences</taxon>
        <taxon>metagenomes</taxon>
        <taxon>ecological metagenomes</taxon>
    </lineage>
</organism>